<evidence type="ECO:0000313" key="3">
    <source>
        <dbReference type="Proteomes" id="UP001140949"/>
    </source>
</evidence>
<accession>A0AAX6HEI4</accession>
<dbReference type="PANTHER" id="PTHR33828:SF2">
    <property type="entry name" value="NUCLEOLIN"/>
    <property type="match status" value="1"/>
</dbReference>
<sequence length="203" mass="23799">MRKAKAEKKTKKKREEEEDEGNITIPISTSNEKKKEKEKEEKNHYVENIAEGEPNNHMIKKKKKKNSVSEDVIGWKEEEKEEEEVLDYLPGQKHDRPGERDPLRIFYETLYQKVPDSELAETWMMEWGLLPPKIAEKVYETKFGQNQQMPASPKKTSKVPTTKEIKRLSNSTLKIKKRKSSEINSVDDFRPPKKKIKKQVSST</sequence>
<feature type="region of interest" description="Disordered" evidence="1">
    <location>
        <begin position="81"/>
        <end position="100"/>
    </location>
</feature>
<proteinExistence type="predicted"/>
<feature type="region of interest" description="Disordered" evidence="1">
    <location>
        <begin position="143"/>
        <end position="203"/>
    </location>
</feature>
<feature type="compositionally biased region" description="Basic residues" evidence="1">
    <location>
        <begin position="1"/>
        <end position="12"/>
    </location>
</feature>
<feature type="region of interest" description="Disordered" evidence="1">
    <location>
        <begin position="1"/>
        <end position="70"/>
    </location>
</feature>
<dbReference type="AlphaFoldDB" id="A0AAX6HEI4"/>
<evidence type="ECO:0000313" key="2">
    <source>
        <dbReference type="EMBL" id="KAJ6838981.1"/>
    </source>
</evidence>
<gene>
    <name evidence="2" type="ORF">M6B38_317775</name>
</gene>
<dbReference type="Proteomes" id="UP001140949">
    <property type="component" value="Unassembled WGS sequence"/>
</dbReference>
<keyword evidence="3" id="KW-1185">Reference proteome</keyword>
<dbReference type="EMBL" id="JANAVB010010219">
    <property type="protein sequence ID" value="KAJ6838981.1"/>
    <property type="molecule type" value="Genomic_DNA"/>
</dbReference>
<dbReference type="PANTHER" id="PTHR33828">
    <property type="entry name" value="OS05G0596200 PROTEIN"/>
    <property type="match status" value="1"/>
</dbReference>
<feature type="compositionally biased region" description="Basic residues" evidence="1">
    <location>
        <begin position="192"/>
        <end position="203"/>
    </location>
</feature>
<comment type="caution">
    <text evidence="2">The sequence shown here is derived from an EMBL/GenBank/DDBJ whole genome shotgun (WGS) entry which is preliminary data.</text>
</comment>
<name>A0AAX6HEI4_IRIPA</name>
<evidence type="ECO:0000256" key="1">
    <source>
        <dbReference type="SAM" id="MobiDB-lite"/>
    </source>
</evidence>
<organism evidence="2 3">
    <name type="scientific">Iris pallida</name>
    <name type="common">Sweet iris</name>
    <dbReference type="NCBI Taxonomy" id="29817"/>
    <lineage>
        <taxon>Eukaryota</taxon>
        <taxon>Viridiplantae</taxon>
        <taxon>Streptophyta</taxon>
        <taxon>Embryophyta</taxon>
        <taxon>Tracheophyta</taxon>
        <taxon>Spermatophyta</taxon>
        <taxon>Magnoliopsida</taxon>
        <taxon>Liliopsida</taxon>
        <taxon>Asparagales</taxon>
        <taxon>Iridaceae</taxon>
        <taxon>Iridoideae</taxon>
        <taxon>Irideae</taxon>
        <taxon>Iris</taxon>
    </lineage>
</organism>
<protein>
    <submittedName>
        <fullName evidence="2">Protein PXR1 isoform X5</fullName>
    </submittedName>
</protein>
<reference evidence="2" key="1">
    <citation type="journal article" date="2023" name="GigaByte">
        <title>Genome assembly of the bearded iris, Iris pallida Lam.</title>
        <authorList>
            <person name="Bruccoleri R.E."/>
            <person name="Oakeley E.J."/>
            <person name="Faust A.M.E."/>
            <person name="Altorfer M."/>
            <person name="Dessus-Babus S."/>
            <person name="Burckhardt D."/>
            <person name="Oertli M."/>
            <person name="Naumann U."/>
            <person name="Petersen F."/>
            <person name="Wong J."/>
        </authorList>
    </citation>
    <scope>NUCLEOTIDE SEQUENCE</scope>
    <source>
        <strain evidence="2">GSM-AAB239-AS_SAM_17_03QT</strain>
    </source>
</reference>
<feature type="compositionally biased region" description="Basic and acidic residues" evidence="1">
    <location>
        <begin position="31"/>
        <end position="45"/>
    </location>
</feature>
<reference evidence="2" key="2">
    <citation type="submission" date="2023-04" db="EMBL/GenBank/DDBJ databases">
        <authorList>
            <person name="Bruccoleri R.E."/>
            <person name="Oakeley E.J."/>
            <person name="Faust A.-M."/>
            <person name="Dessus-Babus S."/>
            <person name="Altorfer M."/>
            <person name="Burckhardt D."/>
            <person name="Oertli M."/>
            <person name="Naumann U."/>
            <person name="Petersen F."/>
            <person name="Wong J."/>
        </authorList>
    </citation>
    <scope>NUCLEOTIDE SEQUENCE</scope>
    <source>
        <strain evidence="2">GSM-AAB239-AS_SAM_17_03QT</strain>
        <tissue evidence="2">Leaf</tissue>
    </source>
</reference>